<accession>A0AAN8MP14</accession>
<evidence type="ECO:0008006" key="3">
    <source>
        <dbReference type="Google" id="ProtNLM"/>
    </source>
</evidence>
<dbReference type="InterPro" id="IPR036047">
    <property type="entry name" value="F-box-like_dom_sf"/>
</dbReference>
<organism evidence="1 2">
    <name type="scientific">Orbilia javanica</name>
    <dbReference type="NCBI Taxonomy" id="47235"/>
    <lineage>
        <taxon>Eukaryota</taxon>
        <taxon>Fungi</taxon>
        <taxon>Dikarya</taxon>
        <taxon>Ascomycota</taxon>
        <taxon>Pezizomycotina</taxon>
        <taxon>Orbiliomycetes</taxon>
        <taxon>Orbiliales</taxon>
        <taxon>Orbiliaceae</taxon>
        <taxon>Orbilia</taxon>
    </lineage>
</organism>
<name>A0AAN8MP14_9PEZI</name>
<comment type="caution">
    <text evidence="1">The sequence shown here is derived from an EMBL/GenBank/DDBJ whole genome shotgun (WGS) entry which is preliminary data.</text>
</comment>
<reference evidence="1 2" key="1">
    <citation type="submission" date="2019-10" db="EMBL/GenBank/DDBJ databases">
        <authorList>
            <person name="Palmer J.M."/>
        </authorList>
    </citation>
    <scope>NUCLEOTIDE SEQUENCE [LARGE SCALE GENOMIC DNA]</scope>
    <source>
        <strain evidence="1 2">TWF718</strain>
    </source>
</reference>
<dbReference type="Proteomes" id="UP001313282">
    <property type="component" value="Unassembled WGS sequence"/>
</dbReference>
<proteinExistence type="predicted"/>
<keyword evidence="2" id="KW-1185">Reference proteome</keyword>
<dbReference type="EMBL" id="JAVHNR010000008">
    <property type="protein sequence ID" value="KAK6334805.1"/>
    <property type="molecule type" value="Genomic_DNA"/>
</dbReference>
<evidence type="ECO:0000313" key="1">
    <source>
        <dbReference type="EMBL" id="KAK6334805.1"/>
    </source>
</evidence>
<gene>
    <name evidence="1" type="ORF">TWF718_010250</name>
</gene>
<dbReference type="SUPFAM" id="SSF81383">
    <property type="entry name" value="F-box domain"/>
    <property type="match status" value="1"/>
</dbReference>
<dbReference type="AlphaFoldDB" id="A0AAN8MP14"/>
<sequence length="442" mass="50986">MEQIEYQNRPDSLNVLPTDLHLPIIERLSARDREAFSACSKYYRRICVPFIFKNVYFDGEKREIPLEGESFKHIASSVSRRYPERTIDLVRVYSELRTNLDKLKRFPNLKILRMSLWTFPATEEAIYSAFLRLLAESAFHDTLEELELSIERLSVSAGEGERDPKRDAYRNIYSRLPVEYQVFLGETLPGDRTLESFRSMTPNLPVLKKIAFFITDLPLPTDPPDSEAFMKYGLYYHLITSAPKLSELHVDFDGGVYRESTYTSYISTSPKAATLHPDLAHVFSKIRTLSLKTIRTLRSADIERVVETFPDLRHLDIQPYSVYTHRKYYGGGVTSLKDLQTFTLPWPSLVGKELLPLKELYDLGWSWRMQELRYLESLTFVAGDCTTLLIHVGESKAFLKVSLTDGEVLKVEMATEVVDYESPYGTSEDDDDYLSNRIDLEA</sequence>
<evidence type="ECO:0000313" key="2">
    <source>
        <dbReference type="Proteomes" id="UP001313282"/>
    </source>
</evidence>
<protein>
    <recommendedName>
        <fullName evidence="3">F-box domain-containing protein</fullName>
    </recommendedName>
</protein>